<evidence type="ECO:0000256" key="1">
    <source>
        <dbReference type="ARBA" id="ARBA00010646"/>
    </source>
</evidence>
<reference evidence="4" key="1">
    <citation type="submission" date="2014-06" db="EMBL/GenBank/DDBJ databases">
        <title>Key roles for freshwater Actinobacteria revealed by deep metagenomic sequencing.</title>
        <authorList>
            <person name="Ghai R."/>
            <person name="Mizuno C.M."/>
            <person name="Picazo A."/>
            <person name="Camacho A."/>
            <person name="Rodriguez-Valera F."/>
        </authorList>
    </citation>
    <scope>NUCLEOTIDE SEQUENCE</scope>
</reference>
<gene>
    <name evidence="4" type="ORF">GM51_21950</name>
</gene>
<dbReference type="GO" id="GO:0003796">
    <property type="term" value="F:lysozyme activity"/>
    <property type="evidence" value="ECO:0007669"/>
    <property type="project" value="InterPro"/>
</dbReference>
<dbReference type="Gene3D" id="3.20.20.80">
    <property type="entry name" value="Glycosidases"/>
    <property type="match status" value="1"/>
</dbReference>
<keyword evidence="2" id="KW-0175">Coiled coil</keyword>
<dbReference type="EMBL" id="JNSL01000224">
    <property type="protein sequence ID" value="KGA12053.1"/>
    <property type="molecule type" value="Genomic_DNA"/>
</dbReference>
<feature type="coiled-coil region" evidence="2">
    <location>
        <begin position="50"/>
        <end position="126"/>
    </location>
</feature>
<evidence type="ECO:0000256" key="2">
    <source>
        <dbReference type="SAM" id="Coils"/>
    </source>
</evidence>
<keyword evidence="3" id="KW-0812">Transmembrane</keyword>
<dbReference type="PANTHER" id="PTHR34135:SF2">
    <property type="entry name" value="LYSOZYME"/>
    <property type="match status" value="1"/>
</dbReference>
<dbReference type="Pfam" id="PF01183">
    <property type="entry name" value="Glyco_hydro_25"/>
    <property type="match status" value="1"/>
</dbReference>
<comment type="similarity">
    <text evidence="1">Belongs to the glycosyl hydrolase 25 family.</text>
</comment>
<protein>
    <recommendedName>
        <fullName evidence="5">Lysozyme</fullName>
    </recommendedName>
</protein>
<dbReference type="GO" id="GO:0009253">
    <property type="term" value="P:peptidoglycan catabolic process"/>
    <property type="evidence" value="ECO:0007669"/>
    <property type="project" value="InterPro"/>
</dbReference>
<evidence type="ECO:0008006" key="5">
    <source>
        <dbReference type="Google" id="ProtNLM"/>
    </source>
</evidence>
<evidence type="ECO:0000256" key="3">
    <source>
        <dbReference type="SAM" id="Phobius"/>
    </source>
</evidence>
<proteinExistence type="inferred from homology"/>
<sequence>MQTLKVGCGIVLRVGLKIRLLKQVFIIFLVVAFTHTTTATGVSFPRDAEIDNARAEVAASKKELAAAQEVLKKTTDELNAAVAEDKKIRAELEEAQRQRDQIISEINALTAEISRVQAQIDDLVRATFIDGTQQELYLVEAILSSADSNEALATFASLQALLTNSSKIIKELNDDKAALVIKEKELEVREKDILEKKARSAEIVVELTNVRAKAAEEAEKIKKIVAAQEAILKKLVLAGLARNRANPSARVGPGDRILGSDISRWQHSGNQPINFIKMYDAGVRFIFIKGTDSNPLGAAPAKYWSSIDFPAARQAGLLTGIYHAALIPRGISADAAFSVGQQQADLPIDHLNSLGGLVPGVLPIVLDVESFSRPSGTSAAVVTNFSLGFTARVKERTGKTPIIYSNLNFIRSYLTNSSLANNYLWVANYSQTSNPASTPSGGCSRTVWSSSACDLNWTFWQYTDRGDGPRYGIPRGGLDLNVFAFSSNELLSMAGY</sequence>
<feature type="transmembrane region" description="Helical" evidence="3">
    <location>
        <begin position="20"/>
        <end position="44"/>
    </location>
</feature>
<dbReference type="InterPro" id="IPR002053">
    <property type="entry name" value="Glyco_hydro_25"/>
</dbReference>
<name>A0A094S2W6_9ZZZZ</name>
<dbReference type="PROSITE" id="PS51904">
    <property type="entry name" value="GLYCOSYL_HYDROL_F25_2"/>
    <property type="match status" value="1"/>
</dbReference>
<keyword evidence="3" id="KW-1133">Transmembrane helix</keyword>
<dbReference type="GO" id="GO:0016052">
    <property type="term" value="P:carbohydrate catabolic process"/>
    <property type="evidence" value="ECO:0007669"/>
    <property type="project" value="TreeGrafter"/>
</dbReference>
<dbReference type="PANTHER" id="PTHR34135">
    <property type="entry name" value="LYSOZYME"/>
    <property type="match status" value="1"/>
</dbReference>
<dbReference type="AlphaFoldDB" id="A0A094S2W6"/>
<accession>A0A094S2W6</accession>
<keyword evidence="3" id="KW-0472">Membrane</keyword>
<evidence type="ECO:0000313" key="4">
    <source>
        <dbReference type="EMBL" id="KGA12053.1"/>
    </source>
</evidence>
<dbReference type="CDD" id="cd00599">
    <property type="entry name" value="GH25_muramidase"/>
    <property type="match status" value="1"/>
</dbReference>
<dbReference type="GO" id="GO:0016998">
    <property type="term" value="P:cell wall macromolecule catabolic process"/>
    <property type="evidence" value="ECO:0007669"/>
    <property type="project" value="InterPro"/>
</dbReference>
<dbReference type="SUPFAM" id="SSF51445">
    <property type="entry name" value="(Trans)glycosidases"/>
    <property type="match status" value="1"/>
</dbReference>
<comment type="caution">
    <text evidence="4">The sequence shown here is derived from an EMBL/GenBank/DDBJ whole genome shotgun (WGS) entry which is preliminary data.</text>
</comment>
<organism evidence="4">
    <name type="scientific">freshwater metagenome</name>
    <dbReference type="NCBI Taxonomy" id="449393"/>
    <lineage>
        <taxon>unclassified sequences</taxon>
        <taxon>metagenomes</taxon>
        <taxon>ecological metagenomes</taxon>
    </lineage>
</organism>
<dbReference type="InterPro" id="IPR017853">
    <property type="entry name" value="GH"/>
</dbReference>